<dbReference type="PROSITE" id="PS51186">
    <property type="entry name" value="GNAT"/>
    <property type="match status" value="1"/>
</dbReference>
<dbReference type="Gene3D" id="3.40.630.30">
    <property type="match status" value="1"/>
</dbReference>
<evidence type="ECO:0000259" key="1">
    <source>
        <dbReference type="PROSITE" id="PS51186"/>
    </source>
</evidence>
<dbReference type="Pfam" id="PF00583">
    <property type="entry name" value="Acetyltransf_1"/>
    <property type="match status" value="1"/>
</dbReference>
<keyword evidence="2" id="KW-0808">Transferase</keyword>
<dbReference type="EMBL" id="JTCM02000119">
    <property type="protein sequence ID" value="NEU76575.1"/>
    <property type="molecule type" value="Genomic_DNA"/>
</dbReference>
<proteinExistence type="predicted"/>
<name>A0A846HGV7_9CYAN</name>
<organism evidence="2 3">
    <name type="scientific">Hassallia byssoidea VB512170</name>
    <dbReference type="NCBI Taxonomy" id="1304833"/>
    <lineage>
        <taxon>Bacteria</taxon>
        <taxon>Bacillati</taxon>
        <taxon>Cyanobacteriota</taxon>
        <taxon>Cyanophyceae</taxon>
        <taxon>Nostocales</taxon>
        <taxon>Tolypothrichaceae</taxon>
        <taxon>Hassallia</taxon>
    </lineage>
</organism>
<feature type="domain" description="N-acetyltransferase" evidence="1">
    <location>
        <begin position="1"/>
        <end position="136"/>
    </location>
</feature>
<evidence type="ECO:0000313" key="2">
    <source>
        <dbReference type="EMBL" id="NEU76575.1"/>
    </source>
</evidence>
<dbReference type="InterPro" id="IPR000182">
    <property type="entry name" value="GNAT_dom"/>
</dbReference>
<dbReference type="SUPFAM" id="SSF55729">
    <property type="entry name" value="Acyl-CoA N-acyltransferases (Nat)"/>
    <property type="match status" value="1"/>
</dbReference>
<dbReference type="AlphaFoldDB" id="A0A846HGV7"/>
<dbReference type="InterPro" id="IPR016181">
    <property type="entry name" value="Acyl_CoA_acyltransferase"/>
</dbReference>
<keyword evidence="3" id="KW-1185">Reference proteome</keyword>
<dbReference type="CDD" id="cd04301">
    <property type="entry name" value="NAT_SF"/>
    <property type="match status" value="1"/>
</dbReference>
<reference evidence="2 3" key="1">
    <citation type="journal article" date="2015" name="Genome Announc.">
        <title>Draft Genome Sequence of Cyanobacterium Hassallia byssoidea Strain VB512170, Isolated from Monuments in India.</title>
        <authorList>
            <person name="Singh D."/>
            <person name="Chandrababunaidu M.M."/>
            <person name="Panda A."/>
            <person name="Sen D."/>
            <person name="Bhattacharyya S."/>
            <person name="Adhikary S.P."/>
            <person name="Tripathy S."/>
        </authorList>
    </citation>
    <scope>NUCLEOTIDE SEQUENCE [LARGE SCALE GENOMIC DNA]</scope>
    <source>
        <strain evidence="2 3">VB512170</strain>
    </source>
</reference>
<protein>
    <submittedName>
        <fullName evidence="2">GNAT family N-acetyltransferase</fullName>
    </submittedName>
</protein>
<dbReference type="Proteomes" id="UP000031549">
    <property type="component" value="Unassembled WGS sequence"/>
</dbReference>
<accession>A0A846HGV7</accession>
<sequence length="136" mass="15183">MWQDMGIPQDGINPDWHNITLEYIDMARRDLFYKAFVAEIDDVIVGSASCQIIGDLFPNIFKPEYRKTGYIWGVYVEPSYRRQGIAKQLTSIAVEYLKAIACTQVVLGASPAGKPVYSSLGFSQGNQMILKLVVSA</sequence>
<evidence type="ECO:0000313" key="3">
    <source>
        <dbReference type="Proteomes" id="UP000031549"/>
    </source>
</evidence>
<dbReference type="GO" id="GO:0016747">
    <property type="term" value="F:acyltransferase activity, transferring groups other than amino-acyl groups"/>
    <property type="evidence" value="ECO:0007669"/>
    <property type="project" value="InterPro"/>
</dbReference>
<comment type="caution">
    <text evidence="2">The sequence shown here is derived from an EMBL/GenBank/DDBJ whole genome shotgun (WGS) entry which is preliminary data.</text>
</comment>
<gene>
    <name evidence="2" type="ORF">PI95_029710</name>
</gene>